<dbReference type="OrthoDB" id="166803at2759"/>
<dbReference type="InterPro" id="IPR051076">
    <property type="entry name" value="Golgi_membrane_TVP38/TMEM64"/>
</dbReference>
<keyword evidence="8" id="KW-0333">Golgi apparatus</keyword>
<feature type="compositionally biased region" description="Polar residues" evidence="10">
    <location>
        <begin position="32"/>
        <end position="53"/>
    </location>
</feature>
<organism evidence="13 14">
    <name type="scientific">Ceraceosorus guamensis</name>
    <dbReference type="NCBI Taxonomy" id="1522189"/>
    <lineage>
        <taxon>Eukaryota</taxon>
        <taxon>Fungi</taxon>
        <taxon>Dikarya</taxon>
        <taxon>Basidiomycota</taxon>
        <taxon>Ustilaginomycotina</taxon>
        <taxon>Exobasidiomycetes</taxon>
        <taxon>Ceraceosorales</taxon>
        <taxon>Ceraceosoraceae</taxon>
        <taxon>Ceraceosorus</taxon>
    </lineage>
</organism>
<feature type="non-terminal residue" evidence="13">
    <location>
        <position position="576"/>
    </location>
</feature>
<evidence type="ECO:0000256" key="2">
    <source>
        <dbReference type="ARBA" id="ARBA00004653"/>
    </source>
</evidence>
<evidence type="ECO:0000256" key="7">
    <source>
        <dbReference type="ARBA" id="ARBA00022989"/>
    </source>
</evidence>
<evidence type="ECO:0000256" key="6">
    <source>
        <dbReference type="ARBA" id="ARBA00022692"/>
    </source>
</evidence>
<comment type="similarity">
    <text evidence="3">Belongs to the TVP38/TMEM64 family.</text>
</comment>
<dbReference type="Pfam" id="PF09335">
    <property type="entry name" value="VTT_dom"/>
    <property type="match status" value="1"/>
</dbReference>
<evidence type="ECO:0000256" key="3">
    <source>
        <dbReference type="ARBA" id="ARBA00008640"/>
    </source>
</evidence>
<dbReference type="EMBL" id="KZ819441">
    <property type="protein sequence ID" value="PWN39860.1"/>
    <property type="molecule type" value="Genomic_DNA"/>
</dbReference>
<feature type="compositionally biased region" description="Basic residues" evidence="10">
    <location>
        <begin position="261"/>
        <end position="281"/>
    </location>
</feature>
<feature type="transmembrane region" description="Helical" evidence="11">
    <location>
        <begin position="382"/>
        <end position="400"/>
    </location>
</feature>
<evidence type="ECO:0000259" key="12">
    <source>
        <dbReference type="Pfam" id="PF09335"/>
    </source>
</evidence>
<evidence type="ECO:0000313" key="14">
    <source>
        <dbReference type="Proteomes" id="UP000245783"/>
    </source>
</evidence>
<keyword evidence="6 11" id="KW-0812">Transmembrane</keyword>
<sequence length="576" mass="61711">MVNQQPLGHTPLFELPGDPLAQASINVPPPQQQRAAFTNSGPNNAVASYNQAPRKSAPAPIATNRVASPSSMFSPTSPTSPSARAGASGSVAPVGSIAARRRREEDVKRPTSPHITQPSIRHSISGRRPEIGSPAPHRQSSLGKSEGYGVVFEIDEDDEADKGHRHVGARSASPAPHRTDSPRRRGSVMDEDGRRTPAAYRPPTRTASRMGPDAPYHAHPLARSHAASDSVSSTNSTKTNLNTPPQPPPGASGSSPMQRPQARRGAMRLSRRRPRLRRKPKPPSLSARIACFTKATVWALSHPGDACQAGHEDLRARLKAVDAAFRDKQGRRTLRPEWIGAYVPLLIWLVVSLTSTFTVLIWHTKVFRALDHLARTLQGLGLSGRLILGGLIFLTTFPPLPLYSTLIVISGFSFGLVQGFVISYIAALAGAITVFLLSRTFLKTWMVGLLNKSGGLRKVVRAIEKQPKLLFLVRLAPYPYNLMNTLLASSPTLTLKTYTLCTAVALPKLLVHTGLGTTIKNFAAYNGAGTAAPVNATAIAHVAGFVGVGLCIGIFFYLFSVASAAVDELDDEAEGA</sequence>
<comment type="function">
    <text evidence="1">Golgi membrane protein involved in vesicular trafficking and spindle migration.</text>
</comment>
<evidence type="ECO:0000256" key="1">
    <source>
        <dbReference type="ARBA" id="ARBA00002978"/>
    </source>
</evidence>
<feature type="compositionally biased region" description="Polar residues" evidence="10">
    <location>
        <begin position="113"/>
        <end position="122"/>
    </location>
</feature>
<evidence type="ECO:0000256" key="9">
    <source>
        <dbReference type="ARBA" id="ARBA00023136"/>
    </source>
</evidence>
<keyword evidence="7 11" id="KW-1133">Transmembrane helix</keyword>
<feature type="transmembrane region" description="Helical" evidence="11">
    <location>
        <begin position="538"/>
        <end position="559"/>
    </location>
</feature>
<feature type="region of interest" description="Disordered" evidence="10">
    <location>
        <begin position="1"/>
        <end position="285"/>
    </location>
</feature>
<dbReference type="InterPro" id="IPR032816">
    <property type="entry name" value="VTT_dom"/>
</dbReference>
<dbReference type="GeneID" id="37034453"/>
<evidence type="ECO:0000256" key="10">
    <source>
        <dbReference type="SAM" id="MobiDB-lite"/>
    </source>
</evidence>
<feature type="domain" description="VTT" evidence="12">
    <location>
        <begin position="403"/>
        <end position="517"/>
    </location>
</feature>
<dbReference type="GO" id="GO:0000139">
    <property type="term" value="C:Golgi membrane"/>
    <property type="evidence" value="ECO:0007669"/>
    <property type="project" value="UniProtKB-SubCell"/>
</dbReference>
<accession>A0A316VR84</accession>
<feature type="compositionally biased region" description="Basic and acidic residues" evidence="10">
    <location>
        <begin position="177"/>
        <end position="195"/>
    </location>
</feature>
<dbReference type="GO" id="GO:0016192">
    <property type="term" value="P:vesicle-mediated transport"/>
    <property type="evidence" value="ECO:0007669"/>
    <property type="project" value="TreeGrafter"/>
</dbReference>
<evidence type="ECO:0000256" key="5">
    <source>
        <dbReference type="ARBA" id="ARBA00020673"/>
    </source>
</evidence>
<gene>
    <name evidence="13" type="ORF">IE81DRAFT_317385</name>
</gene>
<dbReference type="PANTHER" id="PTHR47549:SF3">
    <property type="entry name" value="GOLGI APPARATUS MEMBRANE PROTEIN TVP38"/>
    <property type="match status" value="1"/>
</dbReference>
<feature type="compositionally biased region" description="Low complexity" evidence="10">
    <location>
        <begin position="196"/>
        <end position="209"/>
    </location>
</feature>
<dbReference type="RefSeq" id="XP_025367020.1">
    <property type="nucleotide sequence ID" value="XM_025512583.1"/>
</dbReference>
<dbReference type="AlphaFoldDB" id="A0A316VR84"/>
<proteinExistence type="inferred from homology"/>
<dbReference type="Proteomes" id="UP000245783">
    <property type="component" value="Unassembled WGS sequence"/>
</dbReference>
<protein>
    <recommendedName>
        <fullName evidence="4">Golgi apparatus membrane protein TVP38</fullName>
    </recommendedName>
    <alternativeName>
        <fullName evidence="5">Golgi apparatus membrane protein tvp38</fullName>
    </alternativeName>
</protein>
<keyword evidence="14" id="KW-1185">Reference proteome</keyword>
<reference evidence="13 14" key="1">
    <citation type="journal article" date="2018" name="Mol. Biol. Evol.">
        <title>Broad Genomic Sampling Reveals a Smut Pathogenic Ancestry of the Fungal Clade Ustilaginomycotina.</title>
        <authorList>
            <person name="Kijpornyongpan T."/>
            <person name="Mondo S.J."/>
            <person name="Barry K."/>
            <person name="Sandor L."/>
            <person name="Lee J."/>
            <person name="Lipzen A."/>
            <person name="Pangilinan J."/>
            <person name="LaButti K."/>
            <person name="Hainaut M."/>
            <person name="Henrissat B."/>
            <person name="Grigoriev I.V."/>
            <person name="Spatafora J.W."/>
            <person name="Aime M.C."/>
        </authorList>
    </citation>
    <scope>NUCLEOTIDE SEQUENCE [LARGE SCALE GENOMIC DNA]</scope>
    <source>
        <strain evidence="13 14">MCA 4658</strain>
    </source>
</reference>
<feature type="compositionally biased region" description="Low complexity" evidence="10">
    <location>
        <begin position="66"/>
        <end position="98"/>
    </location>
</feature>
<evidence type="ECO:0000313" key="13">
    <source>
        <dbReference type="EMBL" id="PWN39860.1"/>
    </source>
</evidence>
<feature type="transmembrane region" description="Helical" evidence="11">
    <location>
        <begin position="338"/>
        <end position="362"/>
    </location>
</feature>
<keyword evidence="9 11" id="KW-0472">Membrane</keyword>
<dbReference type="GO" id="GO:0000022">
    <property type="term" value="P:mitotic spindle elongation"/>
    <property type="evidence" value="ECO:0007669"/>
    <property type="project" value="TreeGrafter"/>
</dbReference>
<dbReference type="STRING" id="1522189.A0A316VR84"/>
<feature type="transmembrane region" description="Helical" evidence="11">
    <location>
        <begin position="406"/>
        <end position="437"/>
    </location>
</feature>
<evidence type="ECO:0000256" key="8">
    <source>
        <dbReference type="ARBA" id="ARBA00023034"/>
    </source>
</evidence>
<evidence type="ECO:0000256" key="11">
    <source>
        <dbReference type="SAM" id="Phobius"/>
    </source>
</evidence>
<dbReference type="InParanoid" id="A0A316VR84"/>
<dbReference type="PANTHER" id="PTHR47549">
    <property type="entry name" value="GOLGI APPARATUS MEMBRANE PROTEIN TVP38-RELATED"/>
    <property type="match status" value="1"/>
</dbReference>
<evidence type="ECO:0000256" key="4">
    <source>
        <dbReference type="ARBA" id="ARBA00013533"/>
    </source>
</evidence>
<name>A0A316VR84_9BASI</name>
<comment type="subcellular location">
    <subcellularLocation>
        <location evidence="2">Golgi apparatus membrane</location>
        <topology evidence="2">Multi-pass membrane protein</topology>
    </subcellularLocation>
</comment>
<feature type="compositionally biased region" description="Low complexity" evidence="10">
    <location>
        <begin position="223"/>
        <end position="243"/>
    </location>
</feature>